<proteinExistence type="predicted"/>
<dbReference type="AlphaFoldDB" id="A0A2H3CRJ0"/>
<dbReference type="InterPro" id="IPR032675">
    <property type="entry name" value="LRR_dom_sf"/>
</dbReference>
<name>A0A2H3CRJ0_ARMGA</name>
<dbReference type="InParanoid" id="A0A2H3CRJ0"/>
<reference evidence="2" key="1">
    <citation type="journal article" date="2017" name="Nat. Ecol. Evol.">
        <title>Genome expansion and lineage-specific genetic innovations in the forest pathogenic fungi Armillaria.</title>
        <authorList>
            <person name="Sipos G."/>
            <person name="Prasanna A.N."/>
            <person name="Walter M.C."/>
            <person name="O'Connor E."/>
            <person name="Balint B."/>
            <person name="Krizsan K."/>
            <person name="Kiss B."/>
            <person name="Hess J."/>
            <person name="Varga T."/>
            <person name="Slot J."/>
            <person name="Riley R."/>
            <person name="Boka B."/>
            <person name="Rigling D."/>
            <person name="Barry K."/>
            <person name="Lee J."/>
            <person name="Mihaltcheva S."/>
            <person name="LaButti K."/>
            <person name="Lipzen A."/>
            <person name="Waldron R."/>
            <person name="Moloney N.M."/>
            <person name="Sperisen C."/>
            <person name="Kredics L."/>
            <person name="Vagvoelgyi C."/>
            <person name="Patrignani A."/>
            <person name="Fitzpatrick D."/>
            <person name="Nagy I."/>
            <person name="Doyle S."/>
            <person name="Anderson J.B."/>
            <person name="Grigoriev I.V."/>
            <person name="Gueldener U."/>
            <person name="Muensterkoetter M."/>
            <person name="Nagy L.G."/>
        </authorList>
    </citation>
    <scope>NUCLEOTIDE SEQUENCE [LARGE SCALE GENOMIC DNA]</scope>
    <source>
        <strain evidence="2">Ar21-2</strain>
    </source>
</reference>
<evidence type="ECO:0000313" key="1">
    <source>
        <dbReference type="EMBL" id="PBK84480.1"/>
    </source>
</evidence>
<dbReference type="OrthoDB" id="3365698at2759"/>
<dbReference type="SUPFAM" id="SSF52047">
    <property type="entry name" value="RNI-like"/>
    <property type="match status" value="1"/>
</dbReference>
<dbReference type="Proteomes" id="UP000217790">
    <property type="component" value="Unassembled WGS sequence"/>
</dbReference>
<protein>
    <submittedName>
        <fullName evidence="1">Uncharacterized protein</fullName>
    </submittedName>
</protein>
<dbReference type="Gene3D" id="3.80.10.10">
    <property type="entry name" value="Ribonuclease Inhibitor"/>
    <property type="match status" value="1"/>
</dbReference>
<evidence type="ECO:0000313" key="2">
    <source>
        <dbReference type="Proteomes" id="UP000217790"/>
    </source>
</evidence>
<dbReference type="EMBL" id="KZ293698">
    <property type="protein sequence ID" value="PBK84480.1"/>
    <property type="molecule type" value="Genomic_DNA"/>
</dbReference>
<sequence length="520" mass="58374">MAYTPTKKTDFDSRLAPLLPDYSHAPPDARFIELLQTNALPTAFERQSLEATLSETPDHIAELDSLIHSTTSLLRYLTQDRNQALQNQANAKKILTPSRRLPSEMLIAIFTWCQALHGGRGPPLDPRAVPWTLTHVCRKWRVVAIATPEIWSSICLDFVHDKFLRGSRIHEAAFMLGIILDRARPLDLNVIIHHKDDISTHPACAVLLPSVRYWKFLEVSGMPCQLGFLSPCRGFFERLETVVVQGSHHGGPEVIDMFSVAPHLRSFTKSLQPTFLLPANLVEFYDSNPFNENTCTTLRHLVNIENLSLSCSSYSSALPRIFLPRLSQLRLKMDRQRVGTAFVTYNHFDLPSLTHLKIWFSYSQPMVPPQIPQPIHSSTVTSLTLTWAPFMSQKISASDIGLDLRLPNLRCLTVEDCPNINPLLGSLSIHPGRNAMFPKMSKLDISCGRNFGSSEDFLDMHALVELVHSRRVHGALRSFQVAWQRGLVNDDADTRSRWQQLSAPGGGIQISASIKGLEAN</sequence>
<organism evidence="1 2">
    <name type="scientific">Armillaria gallica</name>
    <name type="common">Bulbous honey fungus</name>
    <name type="synonym">Armillaria bulbosa</name>
    <dbReference type="NCBI Taxonomy" id="47427"/>
    <lineage>
        <taxon>Eukaryota</taxon>
        <taxon>Fungi</taxon>
        <taxon>Dikarya</taxon>
        <taxon>Basidiomycota</taxon>
        <taxon>Agaricomycotina</taxon>
        <taxon>Agaricomycetes</taxon>
        <taxon>Agaricomycetidae</taxon>
        <taxon>Agaricales</taxon>
        <taxon>Marasmiineae</taxon>
        <taxon>Physalacriaceae</taxon>
        <taxon>Armillaria</taxon>
    </lineage>
</organism>
<dbReference type="STRING" id="47427.A0A2H3CRJ0"/>
<dbReference type="OMA" id="RYLTQDR"/>
<gene>
    <name evidence="1" type="ORF">ARMGADRAFT_1088484</name>
</gene>
<accession>A0A2H3CRJ0</accession>
<keyword evidence="2" id="KW-1185">Reference proteome</keyword>